<protein>
    <submittedName>
        <fullName evidence="7">Uncharacterized protein</fullName>
    </submittedName>
</protein>
<gene>
    <name evidence="7" type="ORF">M0R45_022716</name>
</gene>
<dbReference type="Pfam" id="PF00854">
    <property type="entry name" value="PTR2"/>
    <property type="match status" value="1"/>
</dbReference>
<comment type="similarity">
    <text evidence="2">Belongs to the major facilitator superfamily. Proton-dependent oligopeptide transporter (POT/PTR) (TC 2.A.17) family.</text>
</comment>
<evidence type="ECO:0000256" key="6">
    <source>
        <dbReference type="SAM" id="Phobius"/>
    </source>
</evidence>
<dbReference type="AlphaFoldDB" id="A0AAW1XHA7"/>
<accession>A0AAW1XHA7</accession>
<evidence type="ECO:0000313" key="7">
    <source>
        <dbReference type="EMBL" id="KAK9935621.1"/>
    </source>
</evidence>
<evidence type="ECO:0000256" key="5">
    <source>
        <dbReference type="ARBA" id="ARBA00023136"/>
    </source>
</evidence>
<comment type="subcellular location">
    <subcellularLocation>
        <location evidence="1">Membrane</location>
        <topology evidence="1">Multi-pass membrane protein</topology>
    </subcellularLocation>
</comment>
<dbReference type="PANTHER" id="PTHR11654">
    <property type="entry name" value="OLIGOPEPTIDE TRANSPORTER-RELATED"/>
    <property type="match status" value="1"/>
</dbReference>
<reference evidence="7 8" key="1">
    <citation type="journal article" date="2023" name="G3 (Bethesda)">
        <title>A chromosome-length genome assembly and annotation of blackberry (Rubus argutus, cv. 'Hillquist').</title>
        <authorList>
            <person name="Bruna T."/>
            <person name="Aryal R."/>
            <person name="Dudchenko O."/>
            <person name="Sargent D.J."/>
            <person name="Mead D."/>
            <person name="Buti M."/>
            <person name="Cavallini A."/>
            <person name="Hytonen T."/>
            <person name="Andres J."/>
            <person name="Pham M."/>
            <person name="Weisz D."/>
            <person name="Mascagni F."/>
            <person name="Usai G."/>
            <person name="Natali L."/>
            <person name="Bassil N."/>
            <person name="Fernandez G.E."/>
            <person name="Lomsadze A."/>
            <person name="Armour M."/>
            <person name="Olukolu B."/>
            <person name="Poorten T."/>
            <person name="Britton C."/>
            <person name="Davik J."/>
            <person name="Ashrafi H."/>
            <person name="Aiden E.L."/>
            <person name="Borodovsky M."/>
            <person name="Worthington M."/>
        </authorList>
    </citation>
    <scope>NUCLEOTIDE SEQUENCE [LARGE SCALE GENOMIC DNA]</scope>
    <source>
        <strain evidence="7">PI 553951</strain>
    </source>
</reference>
<dbReference type="InterPro" id="IPR000109">
    <property type="entry name" value="POT_fam"/>
</dbReference>
<name>A0AAW1XHA7_RUBAR</name>
<evidence type="ECO:0000256" key="3">
    <source>
        <dbReference type="ARBA" id="ARBA00022692"/>
    </source>
</evidence>
<keyword evidence="4 6" id="KW-1133">Transmembrane helix</keyword>
<dbReference type="EMBL" id="JBEDUW010000004">
    <property type="protein sequence ID" value="KAK9935621.1"/>
    <property type="molecule type" value="Genomic_DNA"/>
</dbReference>
<evidence type="ECO:0000313" key="8">
    <source>
        <dbReference type="Proteomes" id="UP001457282"/>
    </source>
</evidence>
<feature type="transmembrane region" description="Helical" evidence="6">
    <location>
        <begin position="170"/>
        <end position="191"/>
    </location>
</feature>
<dbReference type="GO" id="GO:0022857">
    <property type="term" value="F:transmembrane transporter activity"/>
    <property type="evidence" value="ECO:0007669"/>
    <property type="project" value="InterPro"/>
</dbReference>
<sequence>MFTGMAQVFVAACKKRQLKLPNDTEILDRSKFYDPPVKGFSMFKLPLTNQIRFLNKAAMIWDNDLKPDGSPVNKWRLCSVQQVEELKCVLKTIPIWASAIVSFTSMTQQGTFTVSQAIRLNRHFGSKFEIPASSLSVISLLTVLLFLPIYDRILVPALRKITKHEGGITVLQKIGIGIVFSVISMVVAGFIERERRYMANLHPYEPVSFVWLVPQLVLIGLCEALMLEFFNRPGAGIGSLKFFYFICCAQRYHYKENVPKNDNPSVNVELGSTSSAST</sequence>
<keyword evidence="5 6" id="KW-0472">Membrane</keyword>
<feature type="transmembrane region" description="Helical" evidence="6">
    <location>
        <begin position="130"/>
        <end position="150"/>
    </location>
</feature>
<keyword evidence="8" id="KW-1185">Reference proteome</keyword>
<dbReference type="Proteomes" id="UP001457282">
    <property type="component" value="Unassembled WGS sequence"/>
</dbReference>
<comment type="caution">
    <text evidence="7">The sequence shown here is derived from an EMBL/GenBank/DDBJ whole genome shotgun (WGS) entry which is preliminary data.</text>
</comment>
<dbReference type="GO" id="GO:0016020">
    <property type="term" value="C:membrane"/>
    <property type="evidence" value="ECO:0007669"/>
    <property type="project" value="UniProtKB-SubCell"/>
</dbReference>
<evidence type="ECO:0000256" key="4">
    <source>
        <dbReference type="ARBA" id="ARBA00022989"/>
    </source>
</evidence>
<organism evidence="7 8">
    <name type="scientific">Rubus argutus</name>
    <name type="common">Southern blackberry</name>
    <dbReference type="NCBI Taxonomy" id="59490"/>
    <lineage>
        <taxon>Eukaryota</taxon>
        <taxon>Viridiplantae</taxon>
        <taxon>Streptophyta</taxon>
        <taxon>Embryophyta</taxon>
        <taxon>Tracheophyta</taxon>
        <taxon>Spermatophyta</taxon>
        <taxon>Magnoliopsida</taxon>
        <taxon>eudicotyledons</taxon>
        <taxon>Gunneridae</taxon>
        <taxon>Pentapetalae</taxon>
        <taxon>rosids</taxon>
        <taxon>fabids</taxon>
        <taxon>Rosales</taxon>
        <taxon>Rosaceae</taxon>
        <taxon>Rosoideae</taxon>
        <taxon>Rosoideae incertae sedis</taxon>
        <taxon>Rubus</taxon>
    </lineage>
</organism>
<evidence type="ECO:0000256" key="1">
    <source>
        <dbReference type="ARBA" id="ARBA00004141"/>
    </source>
</evidence>
<dbReference type="InterPro" id="IPR036259">
    <property type="entry name" value="MFS_trans_sf"/>
</dbReference>
<dbReference type="Gene3D" id="1.20.1250.20">
    <property type="entry name" value="MFS general substrate transporter like domains"/>
    <property type="match status" value="1"/>
</dbReference>
<evidence type="ECO:0000256" key="2">
    <source>
        <dbReference type="ARBA" id="ARBA00005982"/>
    </source>
</evidence>
<keyword evidence="3 6" id="KW-0812">Transmembrane</keyword>
<proteinExistence type="inferred from homology"/>